<dbReference type="InterPro" id="IPR053851">
    <property type="entry name" value="DUF6929"/>
</dbReference>
<dbReference type="EMBL" id="FZOQ01000014">
    <property type="protein sequence ID" value="SNS83413.1"/>
    <property type="molecule type" value="Genomic_DNA"/>
</dbReference>
<dbReference type="Pfam" id="PF22000">
    <property type="entry name" value="DUF6929"/>
    <property type="match status" value="1"/>
</dbReference>
<evidence type="ECO:0000313" key="3">
    <source>
        <dbReference type="Proteomes" id="UP000198432"/>
    </source>
</evidence>
<sequence>MNYNCLIMLFAAALALSACKPEETISRSLVPKEELPKYELEAVVQESKLYEGLPSASGIEANGNMEGYFVVGDDSPYLYQLDEEFNVINELPLFDTSGFINGRIPKAAKPDLESMARFRYGRDEYLLLLGSGSSPARNRAFLVNLSEEMAVKEVDLSRFYLFLRKILQIEEEGVLNLEGLAIGETYTYLMQRGVGADTNALFRFETDDFVGYLINDAELPIAALYYFELPLSGQVQAGFSGAYVSEEKLFFTASAEDTANAIEDGEVVGSYLGVIDLRSLPYATSPAKPLPIAASLIRNQDGTVYKGKAESLVVEKLDDKAYKVIVVSDDDLGGSELLEVLLRLEEVEPDEV</sequence>
<keyword evidence="3" id="KW-1185">Reference proteome</keyword>
<reference evidence="3" key="1">
    <citation type="submission" date="2017-06" db="EMBL/GenBank/DDBJ databases">
        <authorList>
            <person name="Varghese N."/>
            <person name="Submissions S."/>
        </authorList>
    </citation>
    <scope>NUCLEOTIDE SEQUENCE [LARGE SCALE GENOMIC DNA]</scope>
    <source>
        <strain evidence="3">NKM1</strain>
    </source>
</reference>
<gene>
    <name evidence="2" type="ORF">SAMN06296052_114105</name>
</gene>
<dbReference type="AlphaFoldDB" id="A0A239HR63"/>
<feature type="signal peptide" evidence="1">
    <location>
        <begin position="1"/>
        <end position="20"/>
    </location>
</feature>
<organism evidence="2 3">
    <name type="scientific">Pontibacter ummariensis</name>
    <dbReference type="NCBI Taxonomy" id="1610492"/>
    <lineage>
        <taxon>Bacteria</taxon>
        <taxon>Pseudomonadati</taxon>
        <taxon>Bacteroidota</taxon>
        <taxon>Cytophagia</taxon>
        <taxon>Cytophagales</taxon>
        <taxon>Hymenobacteraceae</taxon>
        <taxon>Pontibacter</taxon>
    </lineage>
</organism>
<proteinExistence type="predicted"/>
<feature type="chain" id="PRO_5013371637" evidence="1">
    <location>
        <begin position="21"/>
        <end position="352"/>
    </location>
</feature>
<evidence type="ECO:0000313" key="2">
    <source>
        <dbReference type="EMBL" id="SNS83413.1"/>
    </source>
</evidence>
<dbReference type="Proteomes" id="UP000198432">
    <property type="component" value="Unassembled WGS sequence"/>
</dbReference>
<name>A0A239HR63_9BACT</name>
<keyword evidence="1" id="KW-0732">Signal</keyword>
<protein>
    <submittedName>
        <fullName evidence="2">Uncharacterized protein</fullName>
    </submittedName>
</protein>
<accession>A0A239HR63</accession>
<evidence type="ECO:0000256" key="1">
    <source>
        <dbReference type="SAM" id="SignalP"/>
    </source>
</evidence>